<proteinExistence type="predicted"/>
<feature type="signal peptide" evidence="1">
    <location>
        <begin position="1"/>
        <end position="28"/>
    </location>
</feature>
<sequence length="462" mass="49751">MRQVSALLRHAMLAAALLAGTGTLPLHAQTPADASRPKVVVISLDAFGAKSLHDPLLPAFTLKALMRRGAYAASMTPINPTITWPNHTAMVTGVDASRHHVLVNGLVVGQRGSTPPHIEMWVPKSRLVAVPTIYDVAHKAGLVTAEVDWVAIKDARGIDWSFFENPDPDGPIARDLIDQGVVSRDEVAHFHDASSQAWRDLVYTRAAVDIIRKHHPDLLLLHLLSLDSIEHEAGYGNDAGRNTIAFLDDRVQEVIDAVRAAGDLDRTTFLVVSDHGQRSLHHWLHADVLLRQAGLQDAAARHPSYSIPEGGYALVYQKHADAASIRQLKGLFTGQPGIAAALTPAEAAQQGWPTPAQTDQAPDLLLYAAADYAFDDNKGGGNDFITATPERGAHGYPNTDPLMQAIFVAAGRGIRPVGEIPSFPNVDIAPTIARLLHLSMGDIQGRPLTNILAADRDADAKH</sequence>
<dbReference type="PANTHER" id="PTHR10151">
    <property type="entry name" value="ECTONUCLEOTIDE PYROPHOSPHATASE/PHOSPHODIESTERASE"/>
    <property type="match status" value="1"/>
</dbReference>
<dbReference type="RefSeq" id="WP_367853263.1">
    <property type="nucleotide sequence ID" value="NZ_JBFOHK010000001.1"/>
</dbReference>
<dbReference type="PANTHER" id="PTHR10151:SF120">
    <property type="entry name" value="BIS(5'-ADENOSYL)-TRIPHOSPHATASE"/>
    <property type="match status" value="1"/>
</dbReference>
<dbReference type="InterPro" id="IPR017850">
    <property type="entry name" value="Alkaline_phosphatase_core_sf"/>
</dbReference>
<dbReference type="Proteomes" id="UP001556220">
    <property type="component" value="Unassembled WGS sequence"/>
</dbReference>
<comment type="caution">
    <text evidence="2">The sequence shown here is derived from an EMBL/GenBank/DDBJ whole genome shotgun (WGS) entry which is preliminary data.</text>
</comment>
<gene>
    <name evidence="2" type="ORF">ABQJ54_05520</name>
</gene>
<evidence type="ECO:0000313" key="2">
    <source>
        <dbReference type="EMBL" id="MEW9571203.1"/>
    </source>
</evidence>
<keyword evidence="1" id="KW-0732">Signal</keyword>
<organism evidence="2 3">
    <name type="scientific">Rhodanobacter lycopersici</name>
    <dbReference type="NCBI Taxonomy" id="3162487"/>
    <lineage>
        <taxon>Bacteria</taxon>
        <taxon>Pseudomonadati</taxon>
        <taxon>Pseudomonadota</taxon>
        <taxon>Gammaproteobacteria</taxon>
        <taxon>Lysobacterales</taxon>
        <taxon>Rhodanobacteraceae</taxon>
        <taxon>Rhodanobacter</taxon>
    </lineage>
</organism>
<dbReference type="InterPro" id="IPR002591">
    <property type="entry name" value="Phosphodiest/P_Trfase"/>
</dbReference>
<dbReference type="SUPFAM" id="SSF53649">
    <property type="entry name" value="Alkaline phosphatase-like"/>
    <property type="match status" value="1"/>
</dbReference>
<protein>
    <submittedName>
        <fullName evidence="2">Alkaline phosphatase family protein</fullName>
    </submittedName>
</protein>
<evidence type="ECO:0000256" key="1">
    <source>
        <dbReference type="SAM" id="SignalP"/>
    </source>
</evidence>
<dbReference type="Gene3D" id="3.40.720.10">
    <property type="entry name" value="Alkaline Phosphatase, subunit A"/>
    <property type="match status" value="1"/>
</dbReference>
<keyword evidence="3" id="KW-1185">Reference proteome</keyword>
<feature type="chain" id="PRO_5047065566" evidence="1">
    <location>
        <begin position="29"/>
        <end position="462"/>
    </location>
</feature>
<reference evidence="2 3" key="1">
    <citation type="submission" date="2024-06" db="EMBL/GenBank/DDBJ databases">
        <authorList>
            <person name="Woo H."/>
        </authorList>
    </citation>
    <scope>NUCLEOTIDE SEQUENCE [LARGE SCALE GENOMIC DNA]</scope>
    <source>
        <strain evidence="2 3">Si-c</strain>
    </source>
</reference>
<name>A0ABV3QBJ1_9GAMM</name>
<dbReference type="Pfam" id="PF01663">
    <property type="entry name" value="Phosphodiest"/>
    <property type="match status" value="1"/>
</dbReference>
<dbReference type="EMBL" id="JBFOHK010000001">
    <property type="protein sequence ID" value="MEW9571203.1"/>
    <property type="molecule type" value="Genomic_DNA"/>
</dbReference>
<accession>A0ABV3QBJ1</accession>
<evidence type="ECO:0000313" key="3">
    <source>
        <dbReference type="Proteomes" id="UP001556220"/>
    </source>
</evidence>